<evidence type="ECO:0000256" key="3">
    <source>
        <dbReference type="ARBA" id="ARBA00022801"/>
    </source>
</evidence>
<dbReference type="PANTHER" id="PTHR42987:SF4">
    <property type="entry name" value="PROTEASE SOHB-RELATED"/>
    <property type="match status" value="1"/>
</dbReference>
<dbReference type="CDD" id="cd07023">
    <property type="entry name" value="S49_Sppa_N_C"/>
    <property type="match status" value="1"/>
</dbReference>
<dbReference type="GO" id="GO:0006508">
    <property type="term" value="P:proteolysis"/>
    <property type="evidence" value="ECO:0007669"/>
    <property type="project" value="UniProtKB-KW"/>
</dbReference>
<keyword evidence="3" id="KW-0378">Hydrolase</keyword>
<comment type="caution">
    <text evidence="7">The sequence shown here is derived from an EMBL/GenBank/DDBJ whole genome shotgun (WGS) entry which is preliminary data.</text>
</comment>
<dbReference type="Proteomes" id="UP000612009">
    <property type="component" value="Unassembled WGS sequence"/>
</dbReference>
<evidence type="ECO:0000259" key="6">
    <source>
        <dbReference type="Pfam" id="PF01343"/>
    </source>
</evidence>
<feature type="transmembrane region" description="Helical" evidence="5">
    <location>
        <begin position="12"/>
        <end position="31"/>
    </location>
</feature>
<keyword evidence="2" id="KW-0645">Protease</keyword>
<dbReference type="PANTHER" id="PTHR42987">
    <property type="entry name" value="PEPTIDASE S49"/>
    <property type="match status" value="1"/>
</dbReference>
<dbReference type="InterPro" id="IPR029045">
    <property type="entry name" value="ClpP/crotonase-like_dom_sf"/>
</dbReference>
<name>A0A811TJE2_9EURY</name>
<dbReference type="GO" id="GO:0008236">
    <property type="term" value="F:serine-type peptidase activity"/>
    <property type="evidence" value="ECO:0007669"/>
    <property type="project" value="UniProtKB-KW"/>
</dbReference>
<gene>
    <name evidence="7" type="ORF">LAKADJCE_00849</name>
</gene>
<evidence type="ECO:0000256" key="1">
    <source>
        <dbReference type="ARBA" id="ARBA00008683"/>
    </source>
</evidence>
<evidence type="ECO:0000256" key="5">
    <source>
        <dbReference type="SAM" id="Phobius"/>
    </source>
</evidence>
<dbReference type="SUPFAM" id="SSF52096">
    <property type="entry name" value="ClpP/crotonase"/>
    <property type="match status" value="1"/>
</dbReference>
<accession>A0A811TJE2</accession>
<proteinExistence type="inferred from homology"/>
<comment type="similarity">
    <text evidence="1">Belongs to the peptidase S49 family.</text>
</comment>
<dbReference type="InterPro" id="IPR047272">
    <property type="entry name" value="S49_SppA_C"/>
</dbReference>
<organism evidence="7 8">
    <name type="scientific">Candidatus Argoarchaeum ethanivorans</name>
    <dbReference type="NCBI Taxonomy" id="2608793"/>
    <lineage>
        <taxon>Archaea</taxon>
        <taxon>Methanobacteriati</taxon>
        <taxon>Methanobacteriota</taxon>
        <taxon>Stenosarchaea group</taxon>
        <taxon>Methanomicrobia</taxon>
        <taxon>Methanosarcinales</taxon>
        <taxon>Methanosarcinales incertae sedis</taxon>
        <taxon>GOM Arc I cluster</taxon>
        <taxon>Candidatus Argoarchaeum</taxon>
    </lineage>
</organism>
<dbReference type="AlphaFoldDB" id="A0A811TJE2"/>
<evidence type="ECO:0000313" key="7">
    <source>
        <dbReference type="EMBL" id="CAD6494587.1"/>
    </source>
</evidence>
<dbReference type="InterPro" id="IPR002142">
    <property type="entry name" value="Peptidase_S49"/>
</dbReference>
<keyword evidence="4" id="KW-0720">Serine protease</keyword>
<dbReference type="EMBL" id="CAJHIR010000063">
    <property type="protein sequence ID" value="CAD6494587.1"/>
    <property type="molecule type" value="Genomic_DNA"/>
</dbReference>
<dbReference type="Pfam" id="PF01343">
    <property type="entry name" value="Peptidase_S49"/>
    <property type="match status" value="1"/>
</dbReference>
<keyword evidence="5" id="KW-0472">Membrane</keyword>
<keyword evidence="5" id="KW-0812">Transmembrane</keyword>
<evidence type="ECO:0000313" key="8">
    <source>
        <dbReference type="Proteomes" id="UP000612009"/>
    </source>
</evidence>
<dbReference type="NCBIfam" id="TIGR00706">
    <property type="entry name" value="SppA_dom"/>
    <property type="match status" value="1"/>
</dbReference>
<dbReference type="Gene3D" id="3.90.226.10">
    <property type="entry name" value="2-enoyl-CoA Hydratase, Chain A, domain 1"/>
    <property type="match status" value="1"/>
</dbReference>
<reference evidence="7" key="1">
    <citation type="submission" date="2020-10" db="EMBL/GenBank/DDBJ databases">
        <authorList>
            <person name="Hahn C.J."/>
            <person name="Laso-Perez R."/>
            <person name="Vulcano F."/>
            <person name="Vaziourakis K.-M."/>
            <person name="Stokke R."/>
            <person name="Steen I.H."/>
            <person name="Teske A."/>
            <person name="Boetius A."/>
            <person name="Liebeke M."/>
            <person name="Amann R."/>
            <person name="Knittel K."/>
        </authorList>
    </citation>
    <scope>NUCLEOTIDE SEQUENCE</scope>
    <source>
        <strain evidence="7">Gfbio:e3339647-f889-4370-9287-4fb5cb688e4c:AG392J18_GoMArc1</strain>
    </source>
</reference>
<feature type="domain" description="Peptidase S49" evidence="6">
    <location>
        <begin position="107"/>
        <end position="257"/>
    </location>
</feature>
<evidence type="ECO:0000256" key="4">
    <source>
        <dbReference type="ARBA" id="ARBA00022825"/>
    </source>
</evidence>
<protein>
    <submittedName>
        <fullName evidence="7">Peptidase family S49</fullName>
    </submittedName>
</protein>
<dbReference type="Gene3D" id="6.20.330.10">
    <property type="match status" value="1"/>
</dbReference>
<sequence>MSRENTRKWTIYLVLVLFLVSLVTASFYLIFYGSDFHIKGDEVAVIHVQGVMLTGSIPAGIGIATSEDITTSLRTANEDDRIRAVVLRVNSPGGSPAAAQEIICEIKKMDKPVVVSMGDVAASAAYYISAPADKILANPGTITGSIGVIWTFENKTSFYEEEGVEHYVAKSGEFKDMGADWRGLTDAEKIYADKTILEVYDRFVTEVAQGRNLTKSEVRDIADGRIYTGSKAKKLGLVDELGNLYDAVDDAAKLADIEGAPVIVYLNKPSLARILFGSEEAKHFTSYYTNNDYGQLDCYAIKS</sequence>
<evidence type="ECO:0000256" key="2">
    <source>
        <dbReference type="ARBA" id="ARBA00022670"/>
    </source>
</evidence>
<keyword evidence="5" id="KW-1133">Transmembrane helix</keyword>
<dbReference type="InterPro" id="IPR004635">
    <property type="entry name" value="Pept_S49_SppA"/>
</dbReference>